<comment type="caution">
    <text evidence="3">The sequence shown here is derived from an EMBL/GenBank/DDBJ whole genome shotgun (WGS) entry which is preliminary data.</text>
</comment>
<feature type="chain" id="PRO_5044841336" evidence="2">
    <location>
        <begin position="19"/>
        <end position="393"/>
    </location>
</feature>
<feature type="region of interest" description="Disordered" evidence="1">
    <location>
        <begin position="24"/>
        <end position="77"/>
    </location>
</feature>
<reference evidence="3 4" key="1">
    <citation type="submission" date="2024-10" db="EMBL/GenBank/DDBJ databases">
        <authorList>
            <person name="Kim D."/>
        </authorList>
    </citation>
    <scope>NUCLEOTIDE SEQUENCE [LARGE SCALE GENOMIC DNA]</scope>
    <source>
        <strain evidence="3">BH-2024</strain>
    </source>
</reference>
<keyword evidence="2" id="KW-0732">Signal</keyword>
<evidence type="ECO:0000256" key="2">
    <source>
        <dbReference type="SAM" id="SignalP"/>
    </source>
</evidence>
<evidence type="ECO:0000256" key="1">
    <source>
        <dbReference type="SAM" id="MobiDB-lite"/>
    </source>
</evidence>
<feature type="compositionally biased region" description="Basic residues" evidence="1">
    <location>
        <begin position="363"/>
        <end position="380"/>
    </location>
</feature>
<feature type="compositionally biased region" description="Low complexity" evidence="1">
    <location>
        <begin position="200"/>
        <end position="226"/>
    </location>
</feature>
<feature type="region of interest" description="Disordered" evidence="1">
    <location>
        <begin position="154"/>
        <end position="180"/>
    </location>
</feature>
<protein>
    <submittedName>
        <fullName evidence="3">Uncharacterized protein</fullName>
    </submittedName>
</protein>
<organism evidence="3 4">
    <name type="scientific">Heterodera trifolii</name>
    <dbReference type="NCBI Taxonomy" id="157864"/>
    <lineage>
        <taxon>Eukaryota</taxon>
        <taxon>Metazoa</taxon>
        <taxon>Ecdysozoa</taxon>
        <taxon>Nematoda</taxon>
        <taxon>Chromadorea</taxon>
        <taxon>Rhabditida</taxon>
        <taxon>Tylenchina</taxon>
        <taxon>Tylenchomorpha</taxon>
        <taxon>Tylenchoidea</taxon>
        <taxon>Heteroderidae</taxon>
        <taxon>Heteroderinae</taxon>
        <taxon>Heterodera</taxon>
    </lineage>
</organism>
<evidence type="ECO:0000313" key="3">
    <source>
        <dbReference type="EMBL" id="KAL3112554.1"/>
    </source>
</evidence>
<feature type="region of interest" description="Disordered" evidence="1">
    <location>
        <begin position="363"/>
        <end position="382"/>
    </location>
</feature>
<dbReference type="AlphaFoldDB" id="A0ABD2LDR7"/>
<feature type="compositionally biased region" description="Basic and acidic residues" evidence="1">
    <location>
        <begin position="154"/>
        <end position="169"/>
    </location>
</feature>
<accession>A0ABD2LDR7</accession>
<keyword evidence="4" id="KW-1185">Reference proteome</keyword>
<dbReference type="Proteomes" id="UP001620626">
    <property type="component" value="Unassembled WGS sequence"/>
</dbReference>
<sequence>MKLFTLYCILFFVSDTFAGCFTGSKTSEDSDSDREDDAVLKSVPKMDKQKLKSKMPLSSAKQNAEMPSEIESAQETVKRKPNLNTELLNFGYNPRKLLLELSERKKAESGSMDALWQDQQKPKFAHFMSATQSQTLDAYNGEAHKKLDLSDLKGSKILDEMPPLPEERGASTSRGKALKSHSISLPPSLLNFNPFKASPSPKSKLSKSLSASLNASSSSSLSGPLKTPKHKETLKKNGKSNEFSKSGQFEKLSPAHQYWDELKSPKTERGPLKLAHFFSATASQTLDAFNSAEQMRSKSLNSSSSSTFDFNIGALFKKARSSSLGASSAKLSELSKNHDANASSSSNPKKGIFSIPSLLASKRRNGSMRRSKSSRVHSNSKNHFNTIRIHNLY</sequence>
<name>A0ABD2LDR7_9BILA</name>
<dbReference type="EMBL" id="JBICBT010000467">
    <property type="protein sequence ID" value="KAL3112554.1"/>
    <property type="molecule type" value="Genomic_DNA"/>
</dbReference>
<feature type="signal peptide" evidence="2">
    <location>
        <begin position="1"/>
        <end position="18"/>
    </location>
</feature>
<feature type="region of interest" description="Disordered" evidence="1">
    <location>
        <begin position="200"/>
        <end position="247"/>
    </location>
</feature>
<gene>
    <name evidence="3" type="ORF">niasHT_018565</name>
</gene>
<proteinExistence type="predicted"/>
<evidence type="ECO:0000313" key="4">
    <source>
        <dbReference type="Proteomes" id="UP001620626"/>
    </source>
</evidence>